<name>A0A9X4XG49_9FIRM</name>
<sequence>MNKVRKQILSQEEQKLFLVRKATVNYTSTGGAVLETIINCVVFFRYECEAGVLRIYVKGTSTKDKENLFKELTHVSLTSGAALHDFAKDWYQEHLEELRLFVKGE</sequence>
<dbReference type="EMBL" id="WMQE01000058">
    <property type="protein sequence ID" value="MTK22774.1"/>
    <property type="molecule type" value="Genomic_DNA"/>
</dbReference>
<proteinExistence type="predicted"/>
<comment type="caution">
    <text evidence="1">The sequence shown here is derived from an EMBL/GenBank/DDBJ whole genome shotgun (WGS) entry which is preliminary data.</text>
</comment>
<gene>
    <name evidence="1" type="ORF">GMA92_15365</name>
</gene>
<protein>
    <submittedName>
        <fullName evidence="1">Uncharacterized protein</fullName>
    </submittedName>
</protein>
<dbReference type="AlphaFoldDB" id="A0A9X4XG49"/>
<evidence type="ECO:0000313" key="2">
    <source>
        <dbReference type="Proteomes" id="UP000487649"/>
    </source>
</evidence>
<dbReference type="Proteomes" id="UP000487649">
    <property type="component" value="Unassembled WGS sequence"/>
</dbReference>
<reference evidence="1 2" key="1">
    <citation type="journal article" date="2019" name="Nat. Med.">
        <title>A library of human gut bacterial isolates paired with longitudinal multiomics data enables mechanistic microbiome research.</title>
        <authorList>
            <person name="Poyet M."/>
            <person name="Groussin M."/>
            <person name="Gibbons S.M."/>
            <person name="Avila-Pacheco J."/>
            <person name="Jiang X."/>
            <person name="Kearney S.M."/>
            <person name="Perrotta A.R."/>
            <person name="Berdy B."/>
            <person name="Zhao S."/>
            <person name="Lieberman T.D."/>
            <person name="Swanson P.K."/>
            <person name="Smith M."/>
            <person name="Roesemann S."/>
            <person name="Alexander J.E."/>
            <person name="Rich S.A."/>
            <person name="Livny J."/>
            <person name="Vlamakis H."/>
            <person name="Clish C."/>
            <person name="Bullock K."/>
            <person name="Deik A."/>
            <person name="Scott J."/>
            <person name="Pierce K.A."/>
            <person name="Xavier R.J."/>
            <person name="Alm E.J."/>
        </authorList>
    </citation>
    <scope>NUCLEOTIDE SEQUENCE [LARGE SCALE GENOMIC DNA]</scope>
    <source>
        <strain evidence="1 2">BIOML-A198</strain>
    </source>
</reference>
<evidence type="ECO:0000313" key="1">
    <source>
        <dbReference type="EMBL" id="MTK22774.1"/>
    </source>
</evidence>
<organism evidence="1 2">
    <name type="scientific">Turicibacter sanguinis</name>
    <dbReference type="NCBI Taxonomy" id="154288"/>
    <lineage>
        <taxon>Bacteria</taxon>
        <taxon>Bacillati</taxon>
        <taxon>Bacillota</taxon>
        <taxon>Erysipelotrichia</taxon>
        <taxon>Erysipelotrichales</taxon>
        <taxon>Turicibacteraceae</taxon>
        <taxon>Turicibacter</taxon>
    </lineage>
</organism>
<accession>A0A9X4XG49</accession>